<dbReference type="AlphaFoldDB" id="A0A4D9CUI0"/>
<feature type="region of interest" description="Disordered" evidence="5">
    <location>
        <begin position="23"/>
        <end position="42"/>
    </location>
</feature>
<dbReference type="InterPro" id="IPR001680">
    <property type="entry name" value="WD40_rpt"/>
</dbReference>
<protein>
    <submittedName>
        <fullName evidence="6">Uncharacterized protein</fullName>
    </submittedName>
</protein>
<name>A0A4D9CUI0_9STRA</name>
<dbReference type="SUPFAM" id="SSF50978">
    <property type="entry name" value="WD40 repeat-like"/>
    <property type="match status" value="1"/>
</dbReference>
<proteinExistence type="predicted"/>
<dbReference type="Proteomes" id="UP000355283">
    <property type="component" value="Unassembled WGS sequence"/>
</dbReference>
<dbReference type="OrthoDB" id="4189at2759"/>
<dbReference type="PANTHER" id="PTHR12442">
    <property type="entry name" value="DYNEIN INTERMEDIATE CHAIN"/>
    <property type="match status" value="1"/>
</dbReference>
<dbReference type="GO" id="GO:0045503">
    <property type="term" value="F:dynein light chain binding"/>
    <property type="evidence" value="ECO:0007669"/>
    <property type="project" value="TreeGrafter"/>
</dbReference>
<evidence type="ECO:0000256" key="1">
    <source>
        <dbReference type="ARBA" id="ARBA00004496"/>
    </source>
</evidence>
<dbReference type="InterPro" id="IPR050687">
    <property type="entry name" value="Dynein_IC"/>
</dbReference>
<dbReference type="GO" id="GO:0005868">
    <property type="term" value="C:cytoplasmic dynein complex"/>
    <property type="evidence" value="ECO:0007669"/>
    <property type="project" value="TreeGrafter"/>
</dbReference>
<evidence type="ECO:0000256" key="5">
    <source>
        <dbReference type="SAM" id="MobiDB-lite"/>
    </source>
</evidence>
<evidence type="ECO:0000256" key="4">
    <source>
        <dbReference type="ARBA" id="ARBA00022737"/>
    </source>
</evidence>
<keyword evidence="3" id="KW-0853">WD repeat</keyword>
<comment type="caution">
    <text evidence="6">The sequence shown here is derived from an EMBL/GenBank/DDBJ whole genome shotgun (WGS) entry which is preliminary data.</text>
</comment>
<dbReference type="SMART" id="SM00320">
    <property type="entry name" value="WD40"/>
    <property type="match status" value="2"/>
</dbReference>
<gene>
    <name evidence="6" type="ORF">NSK_005823</name>
</gene>
<evidence type="ECO:0000313" key="7">
    <source>
        <dbReference type="Proteomes" id="UP000355283"/>
    </source>
</evidence>
<organism evidence="6 7">
    <name type="scientific">Nannochloropsis salina CCMP1776</name>
    <dbReference type="NCBI Taxonomy" id="1027361"/>
    <lineage>
        <taxon>Eukaryota</taxon>
        <taxon>Sar</taxon>
        <taxon>Stramenopiles</taxon>
        <taxon>Ochrophyta</taxon>
        <taxon>Eustigmatophyceae</taxon>
        <taxon>Eustigmatales</taxon>
        <taxon>Monodopsidaceae</taxon>
        <taxon>Microchloropsis</taxon>
        <taxon>Microchloropsis salina</taxon>
    </lineage>
</organism>
<accession>A0A4D9CUI0</accession>
<keyword evidence="7" id="KW-1185">Reference proteome</keyword>
<dbReference type="GO" id="GO:0005737">
    <property type="term" value="C:cytoplasm"/>
    <property type="evidence" value="ECO:0007669"/>
    <property type="project" value="UniProtKB-SubCell"/>
</dbReference>
<sequence length="193" mass="20884">MDISIANQHLGLLLLPPFHPSPPLPHIDTSPPDRHAHRPHKPLVSSFTHGANAYDYVNDVAWCPSHPCIFASVSSGGLLGLWNLNHSSEAPFLPLFPVTGYVAEKSASPTPTRGLSAPAGSSQIGNRSLFPPSIPPSSPPVALTRLAWTGDGKRLAVGDTSGRIHVLRMAEELIRPRKDEDMRLEETLFSQEV</sequence>
<dbReference type="InterPro" id="IPR036322">
    <property type="entry name" value="WD40_repeat_dom_sf"/>
</dbReference>
<dbReference type="GO" id="GO:0010970">
    <property type="term" value="P:transport along microtubule"/>
    <property type="evidence" value="ECO:0007669"/>
    <property type="project" value="TreeGrafter"/>
</dbReference>
<comment type="subcellular location">
    <subcellularLocation>
        <location evidence="1">Cytoplasm</location>
    </subcellularLocation>
</comment>
<evidence type="ECO:0000256" key="2">
    <source>
        <dbReference type="ARBA" id="ARBA00022490"/>
    </source>
</evidence>
<evidence type="ECO:0000313" key="6">
    <source>
        <dbReference type="EMBL" id="TFJ82870.1"/>
    </source>
</evidence>
<keyword evidence="4" id="KW-0677">Repeat</keyword>
<dbReference type="GO" id="GO:0045504">
    <property type="term" value="F:dynein heavy chain binding"/>
    <property type="evidence" value="ECO:0007669"/>
    <property type="project" value="TreeGrafter"/>
</dbReference>
<dbReference type="PANTHER" id="PTHR12442:SF22">
    <property type="entry name" value="CYTOPLASMIC DYNEIN 1 INTERMEDIATE CHAIN-RELATED"/>
    <property type="match status" value="1"/>
</dbReference>
<reference evidence="6 7" key="1">
    <citation type="submission" date="2019-01" db="EMBL/GenBank/DDBJ databases">
        <title>Nuclear Genome Assembly of the Microalgal Biofuel strain Nannochloropsis salina CCMP1776.</title>
        <authorList>
            <person name="Hovde B."/>
        </authorList>
    </citation>
    <scope>NUCLEOTIDE SEQUENCE [LARGE SCALE GENOMIC DNA]</scope>
    <source>
        <strain evidence="6 7">CCMP1776</strain>
    </source>
</reference>
<evidence type="ECO:0000256" key="3">
    <source>
        <dbReference type="ARBA" id="ARBA00022574"/>
    </source>
</evidence>
<dbReference type="InterPro" id="IPR015943">
    <property type="entry name" value="WD40/YVTN_repeat-like_dom_sf"/>
</dbReference>
<keyword evidence="2" id="KW-0963">Cytoplasm</keyword>
<dbReference type="EMBL" id="SDOX01000092">
    <property type="protein sequence ID" value="TFJ82870.1"/>
    <property type="molecule type" value="Genomic_DNA"/>
</dbReference>
<dbReference type="Gene3D" id="2.130.10.10">
    <property type="entry name" value="YVTN repeat-like/Quinoprotein amine dehydrogenase"/>
    <property type="match status" value="1"/>
</dbReference>